<name>A0A3A6T8K8_9GAMM</name>
<dbReference type="EMBL" id="QYYH01000092">
    <property type="protein sequence ID" value="RJY10937.1"/>
    <property type="molecule type" value="Genomic_DNA"/>
</dbReference>
<dbReference type="Proteomes" id="UP000273022">
    <property type="component" value="Unassembled WGS sequence"/>
</dbReference>
<evidence type="ECO:0000313" key="2">
    <source>
        <dbReference type="EMBL" id="RJY10937.1"/>
    </source>
</evidence>
<keyword evidence="3" id="KW-1185">Reference proteome</keyword>
<protein>
    <submittedName>
        <fullName evidence="2">Uncharacterized protein</fullName>
    </submittedName>
</protein>
<proteinExistence type="predicted"/>
<organism evidence="2 3">
    <name type="scientific">Parashewanella spongiae</name>
    <dbReference type="NCBI Taxonomy" id="342950"/>
    <lineage>
        <taxon>Bacteria</taxon>
        <taxon>Pseudomonadati</taxon>
        <taxon>Pseudomonadota</taxon>
        <taxon>Gammaproteobacteria</taxon>
        <taxon>Alteromonadales</taxon>
        <taxon>Shewanellaceae</taxon>
        <taxon>Parashewanella</taxon>
    </lineage>
</organism>
<comment type="caution">
    <text evidence="2">The sequence shown here is derived from an EMBL/GenBank/DDBJ whole genome shotgun (WGS) entry which is preliminary data.</text>
</comment>
<feature type="signal peptide" evidence="1">
    <location>
        <begin position="1"/>
        <end position="20"/>
    </location>
</feature>
<gene>
    <name evidence="2" type="ORF">D5R81_13805</name>
</gene>
<accession>A0A3A6T8K8</accession>
<sequence>MNIKYVAIPLVFSISSMANAIVYKGDYIEMNVYKCDAHLLDRKIRHTEHYVDATCSFDSGQVVIDIGKPDPLKFDIAPLISNGTFKFWDPFNPLVWDVNIDLEHPITAGDTCPK</sequence>
<dbReference type="AlphaFoldDB" id="A0A3A6T8K8"/>
<feature type="chain" id="PRO_5017407258" evidence="1">
    <location>
        <begin position="21"/>
        <end position="114"/>
    </location>
</feature>
<evidence type="ECO:0000313" key="3">
    <source>
        <dbReference type="Proteomes" id="UP000273022"/>
    </source>
</evidence>
<reference evidence="2 3" key="1">
    <citation type="submission" date="2018-09" db="EMBL/GenBank/DDBJ databases">
        <title>Phylogeny of the Shewanellaceae, and recommendation for two new genera, Pseudoshewanella and Parashewanella.</title>
        <authorList>
            <person name="Wang G."/>
        </authorList>
    </citation>
    <scope>NUCLEOTIDE SEQUENCE [LARGE SCALE GENOMIC DNA]</scope>
    <source>
        <strain evidence="2 3">KCTC 22492</strain>
    </source>
</reference>
<keyword evidence="1" id="KW-0732">Signal</keyword>
<dbReference type="RefSeq" id="WP_121854223.1">
    <property type="nucleotide sequence ID" value="NZ_CP037952.1"/>
</dbReference>
<evidence type="ECO:0000256" key="1">
    <source>
        <dbReference type="SAM" id="SignalP"/>
    </source>
</evidence>